<gene>
    <name evidence="1" type="ORF">SAMN05421677_1266</name>
</gene>
<dbReference type="EMBL" id="FNIZ01000026">
    <property type="protein sequence ID" value="SDP65226.1"/>
    <property type="molecule type" value="Genomic_DNA"/>
</dbReference>
<dbReference type="RefSeq" id="WP_258871675.1">
    <property type="nucleotide sequence ID" value="NZ_FNIZ01000026.1"/>
</dbReference>
<reference evidence="2" key="1">
    <citation type="submission" date="2016-10" db="EMBL/GenBank/DDBJ databases">
        <authorList>
            <person name="Varghese N."/>
            <person name="Submissions S."/>
        </authorList>
    </citation>
    <scope>NUCLEOTIDE SEQUENCE [LARGE SCALE GENOMIC DNA]</scope>
    <source>
        <strain evidence="2">CGMCC 1.3703</strain>
    </source>
</reference>
<evidence type="ECO:0000313" key="1">
    <source>
        <dbReference type="EMBL" id="SDP65226.1"/>
    </source>
</evidence>
<sequence>MKRLAGLFLVLFLTLAGSWGMGEMKTVHDPGDGGYWSIENPEI</sequence>
<evidence type="ECO:0000313" key="2">
    <source>
        <dbReference type="Proteomes" id="UP000198860"/>
    </source>
</evidence>
<accession>A0A1H0UH98</accession>
<dbReference type="AlphaFoldDB" id="A0A1H0UH98"/>
<proteinExistence type="predicted"/>
<keyword evidence="2" id="KW-1185">Reference proteome</keyword>
<protein>
    <submittedName>
        <fullName evidence="1">Uncharacterized protein</fullName>
    </submittedName>
</protein>
<dbReference type="Proteomes" id="UP000198860">
    <property type="component" value="Unassembled WGS sequence"/>
</dbReference>
<name>A0A1H0UH98_HALAD</name>
<organism evidence="1 2">
    <name type="scientific">Halobacillus aidingensis</name>
    <dbReference type="NCBI Taxonomy" id="240303"/>
    <lineage>
        <taxon>Bacteria</taxon>
        <taxon>Bacillati</taxon>
        <taxon>Bacillota</taxon>
        <taxon>Bacilli</taxon>
        <taxon>Bacillales</taxon>
        <taxon>Bacillaceae</taxon>
        <taxon>Halobacillus</taxon>
    </lineage>
</organism>